<proteinExistence type="predicted"/>
<name>A0A378TTY8_MORLA</name>
<accession>A0A378TTY8</accession>
<dbReference type="EMBL" id="UGQU01000002">
    <property type="protein sequence ID" value="STZ63352.1"/>
    <property type="molecule type" value="Genomic_DNA"/>
</dbReference>
<gene>
    <name evidence="1" type="ORF">NCTC10359_01777</name>
    <name evidence="2" type="ORF">NCTC10359_02436</name>
</gene>
<reference evidence="1 3" key="1">
    <citation type="submission" date="2018-06" db="EMBL/GenBank/DDBJ databases">
        <authorList>
            <consortium name="Pathogen Informatics"/>
            <person name="Doyle S."/>
        </authorList>
    </citation>
    <scope>NUCLEOTIDE SEQUENCE [LARGE SCALE GENOMIC DNA]</scope>
    <source>
        <strain evidence="1 3">NCTC10359</strain>
    </source>
</reference>
<evidence type="ECO:0000313" key="1">
    <source>
        <dbReference type="EMBL" id="STZ63352.1"/>
    </source>
</evidence>
<organism evidence="1 3">
    <name type="scientific">Moraxella lacunata</name>
    <dbReference type="NCBI Taxonomy" id="477"/>
    <lineage>
        <taxon>Bacteria</taxon>
        <taxon>Pseudomonadati</taxon>
        <taxon>Pseudomonadota</taxon>
        <taxon>Gammaproteobacteria</taxon>
        <taxon>Moraxellales</taxon>
        <taxon>Moraxellaceae</taxon>
        <taxon>Moraxella</taxon>
    </lineage>
</organism>
<dbReference type="EMBL" id="UGQU01000003">
    <property type="protein sequence ID" value="STZ63992.1"/>
    <property type="molecule type" value="Genomic_DNA"/>
</dbReference>
<protein>
    <submittedName>
        <fullName evidence="1">Uncharacterized protein</fullName>
    </submittedName>
</protein>
<dbReference type="RefSeq" id="WP_115007480.1">
    <property type="nucleotide sequence ID" value="NZ_UGQU01000002.1"/>
</dbReference>
<evidence type="ECO:0000313" key="2">
    <source>
        <dbReference type="EMBL" id="STZ63992.1"/>
    </source>
</evidence>
<sequence>MFDIMTDIGVNRNYNLDKYHADKVKDPYFQAFSEELIGEAMKRYKDFKTNKTQYFVNENIINGTQEGKDYYVGIKDIDKNKILFHDYLHWCSTMKRDPASLLLAYVSVPHINPKTNQFYRTVYQG</sequence>
<dbReference type="AlphaFoldDB" id="A0A378TTY8"/>
<evidence type="ECO:0000313" key="3">
    <source>
        <dbReference type="Proteomes" id="UP000254437"/>
    </source>
</evidence>
<dbReference type="Proteomes" id="UP000254437">
    <property type="component" value="Unassembled WGS sequence"/>
</dbReference>